<keyword evidence="3" id="KW-1185">Reference proteome</keyword>
<dbReference type="AlphaFoldDB" id="A0A1T5K9F2"/>
<reference evidence="2 3" key="1">
    <citation type="submission" date="2017-02" db="EMBL/GenBank/DDBJ databases">
        <authorList>
            <person name="Peterson S.W."/>
        </authorList>
    </citation>
    <scope>NUCLEOTIDE SEQUENCE [LARGE SCALE GENOMIC DNA]</scope>
    <source>
        <strain evidence="2 3">P15</strain>
    </source>
</reference>
<dbReference type="EMBL" id="FUZV01000001">
    <property type="protein sequence ID" value="SKC60392.1"/>
    <property type="molecule type" value="Genomic_DNA"/>
</dbReference>
<accession>A0A1T5K9F2</accession>
<protein>
    <submittedName>
        <fullName evidence="2">L-amino acid N-acyltransferase YncA</fullName>
    </submittedName>
</protein>
<dbReference type="Proteomes" id="UP000190341">
    <property type="component" value="Unassembled WGS sequence"/>
</dbReference>
<dbReference type="PROSITE" id="PS51186">
    <property type="entry name" value="GNAT"/>
    <property type="match status" value="1"/>
</dbReference>
<dbReference type="PANTHER" id="PTHR43138">
    <property type="entry name" value="ACETYLTRANSFERASE, GNAT FAMILY"/>
    <property type="match status" value="1"/>
</dbReference>
<dbReference type="RefSeq" id="WP_079723791.1">
    <property type="nucleotide sequence ID" value="NZ_BMCL01000002.1"/>
</dbReference>
<dbReference type="STRING" id="428993.SAMN06296058_1497"/>
<dbReference type="SUPFAM" id="SSF55729">
    <property type="entry name" value="Acyl-CoA N-acyltransferases (Nat)"/>
    <property type="match status" value="1"/>
</dbReference>
<keyword evidence="2" id="KW-0808">Transferase</keyword>
<dbReference type="PANTHER" id="PTHR43138:SF1">
    <property type="entry name" value="N-ACETYLTRANSFERASE ACA1"/>
    <property type="match status" value="1"/>
</dbReference>
<dbReference type="InterPro" id="IPR052742">
    <property type="entry name" value="Mito_N-acetyltransferase"/>
</dbReference>
<evidence type="ECO:0000259" key="1">
    <source>
        <dbReference type="PROSITE" id="PS51186"/>
    </source>
</evidence>
<proteinExistence type="predicted"/>
<dbReference type="Pfam" id="PF00583">
    <property type="entry name" value="Acetyltransf_1"/>
    <property type="match status" value="1"/>
</dbReference>
<dbReference type="InterPro" id="IPR000182">
    <property type="entry name" value="GNAT_dom"/>
</dbReference>
<feature type="domain" description="N-acetyltransferase" evidence="1">
    <location>
        <begin position="1"/>
        <end position="160"/>
    </location>
</feature>
<dbReference type="GO" id="GO:0016747">
    <property type="term" value="F:acyltransferase activity, transferring groups other than amino-acyl groups"/>
    <property type="evidence" value="ECO:0007669"/>
    <property type="project" value="InterPro"/>
</dbReference>
<name>A0A1T5K9F2_9GAMM</name>
<dbReference type="InterPro" id="IPR016181">
    <property type="entry name" value="Acyl_CoA_acyltransferase"/>
</dbReference>
<keyword evidence="2" id="KW-0012">Acyltransferase</keyword>
<dbReference type="OrthoDB" id="9788300at2"/>
<gene>
    <name evidence="2" type="ORF">SAMN06296058_1497</name>
</gene>
<evidence type="ECO:0000313" key="3">
    <source>
        <dbReference type="Proteomes" id="UP000190341"/>
    </source>
</evidence>
<organism evidence="2 3">
    <name type="scientific">Pseudoxanthomonas indica</name>
    <dbReference type="NCBI Taxonomy" id="428993"/>
    <lineage>
        <taxon>Bacteria</taxon>
        <taxon>Pseudomonadati</taxon>
        <taxon>Pseudomonadota</taxon>
        <taxon>Gammaproteobacteria</taxon>
        <taxon>Lysobacterales</taxon>
        <taxon>Lysobacteraceae</taxon>
        <taxon>Pseudoxanthomonas</taxon>
    </lineage>
</organism>
<sequence>MQIRPATPADLAAMWDIFQSVIVSGDALPFAESLDHVTFRSHWFGTHTAYVAVDDARVLGMYKLGPNYPDRGAHIASATYLVGAAAQGQGIGRAMVEHSIALAEQAGYVAMQFNYVVSSNAPAVKLYEKLGFSIVGTLPKAFRHQQRGLVDVYVMYRPLGESG</sequence>
<dbReference type="CDD" id="cd04301">
    <property type="entry name" value="NAT_SF"/>
    <property type="match status" value="1"/>
</dbReference>
<evidence type="ECO:0000313" key="2">
    <source>
        <dbReference type="EMBL" id="SKC60392.1"/>
    </source>
</evidence>
<dbReference type="Gene3D" id="3.40.630.30">
    <property type="match status" value="1"/>
</dbReference>